<comment type="caution">
    <text evidence="1">The sequence shown here is derived from an EMBL/GenBank/DDBJ whole genome shotgun (WGS) entry which is preliminary data.</text>
</comment>
<accession>A0A2W5FBV5</accession>
<dbReference type="Proteomes" id="UP000249739">
    <property type="component" value="Unassembled WGS sequence"/>
</dbReference>
<evidence type="ECO:0000313" key="1">
    <source>
        <dbReference type="EMBL" id="PZP53561.1"/>
    </source>
</evidence>
<name>A0A2W5FBV5_9BACT</name>
<gene>
    <name evidence="1" type="ORF">DI586_10880</name>
</gene>
<evidence type="ECO:0000313" key="2">
    <source>
        <dbReference type="Proteomes" id="UP000249739"/>
    </source>
</evidence>
<dbReference type="AlphaFoldDB" id="A0A2W5FBV5"/>
<feature type="non-terminal residue" evidence="1">
    <location>
        <position position="164"/>
    </location>
</feature>
<proteinExistence type="predicted"/>
<organism evidence="1 2">
    <name type="scientific">Micavibrio aeruginosavorus</name>
    <dbReference type="NCBI Taxonomy" id="349221"/>
    <lineage>
        <taxon>Bacteria</taxon>
        <taxon>Pseudomonadati</taxon>
        <taxon>Bdellovibrionota</taxon>
        <taxon>Bdellovibrionia</taxon>
        <taxon>Bdellovibrionales</taxon>
        <taxon>Pseudobdellovibrionaceae</taxon>
        <taxon>Micavibrio</taxon>
    </lineage>
</organism>
<reference evidence="1 2" key="1">
    <citation type="submission" date="2017-08" db="EMBL/GenBank/DDBJ databases">
        <title>Infants hospitalized years apart are colonized by the same room-sourced microbial strains.</title>
        <authorList>
            <person name="Brooks B."/>
            <person name="Olm M.R."/>
            <person name="Firek B.A."/>
            <person name="Baker R."/>
            <person name="Thomas B.C."/>
            <person name="Morowitz M.J."/>
            <person name="Banfield J.F."/>
        </authorList>
    </citation>
    <scope>NUCLEOTIDE SEQUENCE [LARGE SCALE GENOMIC DNA]</scope>
    <source>
        <strain evidence="1">S2_006_000_R2_64</strain>
    </source>
</reference>
<dbReference type="EMBL" id="QFOT01000175">
    <property type="protein sequence ID" value="PZP53561.1"/>
    <property type="molecule type" value="Genomic_DNA"/>
</dbReference>
<protein>
    <submittedName>
        <fullName evidence="1">Uncharacterized protein</fullName>
    </submittedName>
</protein>
<sequence>MNFSTSLLREKFIIRAVKSADAPPLIALSNRMVLNLPDMTGRIIERFIIRSQSMYGCLRMSAAVTHSFFRHGPLMSREEKFDFAKAWGDILYDAEGTFGEKNWASVYHGGKIIYRSGDHHGFLDVIENCDFRNDTGNYERSVFLAEEIFAEKGTAVAIEHQADT</sequence>